<dbReference type="GO" id="GO:1901678">
    <property type="term" value="P:iron coordination entity transport"/>
    <property type="evidence" value="ECO:0007669"/>
    <property type="project" value="UniProtKB-ARBA"/>
</dbReference>
<evidence type="ECO:0000256" key="6">
    <source>
        <dbReference type="SAM" id="SignalP"/>
    </source>
</evidence>
<protein>
    <submittedName>
        <fullName evidence="8">ABC transporter substrate-binding protein</fullName>
    </submittedName>
</protein>
<dbReference type="GO" id="GO:0030288">
    <property type="term" value="C:outer membrane-bounded periplasmic space"/>
    <property type="evidence" value="ECO:0007669"/>
    <property type="project" value="TreeGrafter"/>
</dbReference>
<comment type="similarity">
    <text evidence="2">Belongs to the bacterial solute-binding protein 8 family.</text>
</comment>
<feature type="region of interest" description="Disordered" evidence="5">
    <location>
        <begin position="26"/>
        <end position="48"/>
    </location>
</feature>
<comment type="subcellular location">
    <subcellularLocation>
        <location evidence="1">Cell envelope</location>
    </subcellularLocation>
</comment>
<dbReference type="RefSeq" id="WP_190618482.1">
    <property type="nucleotide sequence ID" value="NZ_CP061538.1"/>
</dbReference>
<reference evidence="8 9" key="1">
    <citation type="submission" date="2020-09" db="EMBL/GenBank/DDBJ databases">
        <title>Investigation of environmental microbe.</title>
        <authorList>
            <person name="Ou Y."/>
            <person name="Kang Q."/>
        </authorList>
    </citation>
    <scope>NUCLEOTIDE SEQUENCE [LARGE SCALE GENOMIC DNA]</scope>
    <source>
        <strain evidence="8 9">KJZ-9</strain>
    </source>
</reference>
<dbReference type="PROSITE" id="PS50983">
    <property type="entry name" value="FE_B12_PBP"/>
    <property type="match status" value="1"/>
</dbReference>
<evidence type="ECO:0000259" key="7">
    <source>
        <dbReference type="PROSITE" id="PS50983"/>
    </source>
</evidence>
<dbReference type="InterPro" id="IPR002491">
    <property type="entry name" value="ABC_transptr_periplasmic_BD"/>
</dbReference>
<dbReference type="Proteomes" id="UP000516421">
    <property type="component" value="Chromosome"/>
</dbReference>
<feature type="domain" description="Fe/B12 periplasmic-binding" evidence="7">
    <location>
        <begin position="66"/>
        <end position="337"/>
    </location>
</feature>
<keyword evidence="9" id="KW-1185">Reference proteome</keyword>
<evidence type="ECO:0000256" key="1">
    <source>
        <dbReference type="ARBA" id="ARBA00004196"/>
    </source>
</evidence>
<sequence>MRKPTLAITSLAATALLALTACGGSTASETQSASDSSATSSSAQSERTISVEDNFGTHELSLPVENVAVTDNRSFELLQNWGIEPVAAPKSLIPATLSEMKNNENIVDIGTHREPDLEALAAAEPKLIINGQRFSQYYEDIKELNPEATLLEFEPREGEPLDQELKRQTKALGEVFNKEKDAEKLIADFDQALERAKKAYNPEQKVMAINVSGSEIGYVAPGKGRFFGPLYDLVGMTPAMEVENTSDNHKGDDISVEAIAQSNPDVMLVLDRDAAISSGESAKPAQEVIEGSDALANVKAVKDKKVILAPSDTYTNENIITYTEMLNQMADTFEQSK</sequence>
<dbReference type="PANTHER" id="PTHR30532">
    <property type="entry name" value="IRON III DICITRATE-BINDING PERIPLASMIC PROTEIN"/>
    <property type="match status" value="1"/>
</dbReference>
<dbReference type="SUPFAM" id="SSF53807">
    <property type="entry name" value="Helical backbone' metal receptor"/>
    <property type="match status" value="1"/>
</dbReference>
<dbReference type="Pfam" id="PF01497">
    <property type="entry name" value="Peripla_BP_2"/>
    <property type="match status" value="1"/>
</dbReference>
<proteinExistence type="inferred from homology"/>
<dbReference type="InterPro" id="IPR051313">
    <property type="entry name" value="Bact_iron-sidero_bind"/>
</dbReference>
<dbReference type="AlphaFoldDB" id="A0A7H2BME3"/>
<feature type="compositionally biased region" description="Low complexity" evidence="5">
    <location>
        <begin position="26"/>
        <end position="46"/>
    </location>
</feature>
<evidence type="ECO:0000256" key="3">
    <source>
        <dbReference type="ARBA" id="ARBA00022448"/>
    </source>
</evidence>
<dbReference type="PROSITE" id="PS51257">
    <property type="entry name" value="PROKAR_LIPOPROTEIN"/>
    <property type="match status" value="1"/>
</dbReference>
<evidence type="ECO:0000256" key="5">
    <source>
        <dbReference type="SAM" id="MobiDB-lite"/>
    </source>
</evidence>
<dbReference type="PANTHER" id="PTHR30532:SF28">
    <property type="entry name" value="PETROBACTIN-BINDING PROTEIN YCLQ"/>
    <property type="match status" value="1"/>
</dbReference>
<organism evidence="8 9">
    <name type="scientific">Rothia amarae</name>
    <dbReference type="NCBI Taxonomy" id="169480"/>
    <lineage>
        <taxon>Bacteria</taxon>
        <taxon>Bacillati</taxon>
        <taxon>Actinomycetota</taxon>
        <taxon>Actinomycetes</taxon>
        <taxon>Micrococcales</taxon>
        <taxon>Micrococcaceae</taxon>
        <taxon>Rothia</taxon>
    </lineage>
</organism>
<accession>A0A7H2BME3</accession>
<evidence type="ECO:0000256" key="2">
    <source>
        <dbReference type="ARBA" id="ARBA00008814"/>
    </source>
</evidence>
<feature type="chain" id="PRO_5028835786" evidence="6">
    <location>
        <begin position="28"/>
        <end position="337"/>
    </location>
</feature>
<dbReference type="EMBL" id="CP061538">
    <property type="protein sequence ID" value="QNV40839.1"/>
    <property type="molecule type" value="Genomic_DNA"/>
</dbReference>
<evidence type="ECO:0000256" key="4">
    <source>
        <dbReference type="ARBA" id="ARBA00022729"/>
    </source>
</evidence>
<keyword evidence="3" id="KW-0813">Transport</keyword>
<dbReference type="KEGG" id="rama:IDM48_05500"/>
<keyword evidence="4 6" id="KW-0732">Signal</keyword>
<evidence type="ECO:0000313" key="8">
    <source>
        <dbReference type="EMBL" id="QNV40839.1"/>
    </source>
</evidence>
<feature type="signal peptide" evidence="6">
    <location>
        <begin position="1"/>
        <end position="27"/>
    </location>
</feature>
<evidence type="ECO:0000313" key="9">
    <source>
        <dbReference type="Proteomes" id="UP000516421"/>
    </source>
</evidence>
<dbReference type="Gene3D" id="3.40.50.1980">
    <property type="entry name" value="Nitrogenase molybdenum iron protein domain"/>
    <property type="match status" value="2"/>
</dbReference>
<gene>
    <name evidence="8" type="ORF">IDM48_05500</name>
</gene>
<name>A0A7H2BME3_9MICC</name>